<evidence type="ECO:0000256" key="1">
    <source>
        <dbReference type="SAM" id="Phobius"/>
    </source>
</evidence>
<dbReference type="AlphaFoldDB" id="R7TVP8"/>
<gene>
    <name evidence="2" type="ORF">CAPTEDRAFT_210184</name>
</gene>
<dbReference type="OMA" id="NGRCHIK"/>
<evidence type="ECO:0000313" key="3">
    <source>
        <dbReference type="EnsemblMetazoa" id="CapteP210184"/>
    </source>
</evidence>
<protein>
    <recommendedName>
        <fullName evidence="5">Methyltransferase domain-containing protein</fullName>
    </recommendedName>
</protein>
<accession>R7TVP8</accession>
<dbReference type="Gene3D" id="3.40.50.150">
    <property type="entry name" value="Vaccinia Virus protein VP39"/>
    <property type="match status" value="1"/>
</dbReference>
<dbReference type="EnsemblMetazoa" id="CapteT210184">
    <property type="protein sequence ID" value="CapteP210184"/>
    <property type="gene ID" value="CapteG210184"/>
</dbReference>
<dbReference type="EMBL" id="AMQN01002144">
    <property type="status" value="NOT_ANNOTATED_CDS"/>
    <property type="molecule type" value="Genomic_DNA"/>
</dbReference>
<feature type="transmembrane region" description="Helical" evidence="1">
    <location>
        <begin position="12"/>
        <end position="30"/>
    </location>
</feature>
<evidence type="ECO:0000313" key="2">
    <source>
        <dbReference type="EMBL" id="ELT97784.1"/>
    </source>
</evidence>
<evidence type="ECO:0008006" key="5">
    <source>
        <dbReference type="Google" id="ProtNLM"/>
    </source>
</evidence>
<keyword evidence="4" id="KW-1185">Reference proteome</keyword>
<keyword evidence="1" id="KW-0472">Membrane</keyword>
<reference evidence="3" key="3">
    <citation type="submission" date="2015-06" db="UniProtKB">
        <authorList>
            <consortium name="EnsemblMetazoa"/>
        </authorList>
    </citation>
    <scope>IDENTIFICATION</scope>
</reference>
<evidence type="ECO:0000313" key="4">
    <source>
        <dbReference type="Proteomes" id="UP000014760"/>
    </source>
</evidence>
<keyword evidence="1" id="KW-0812">Transmembrane</keyword>
<dbReference type="SUPFAM" id="SSF53335">
    <property type="entry name" value="S-adenosyl-L-methionine-dependent methyltransferases"/>
    <property type="match status" value="1"/>
</dbReference>
<dbReference type="InterPro" id="IPR029063">
    <property type="entry name" value="SAM-dependent_MTases_sf"/>
</dbReference>
<dbReference type="EMBL" id="AMQN01002143">
    <property type="status" value="NOT_ANNOTATED_CDS"/>
    <property type="molecule type" value="Genomic_DNA"/>
</dbReference>
<keyword evidence="1" id="KW-1133">Transmembrane helix</keyword>
<dbReference type="Proteomes" id="UP000014760">
    <property type="component" value="Unassembled WGS sequence"/>
</dbReference>
<sequence>MAQSILWMGTRIPVLIFIAVVALVVLLQHFPANYLHVSRNPQDEMTSRTEKKALKYSLTVNGTTASAENFYIIRPNYKINAEPMYYVDKGQGDLVYQLSTYYVAGELARRYNARYLIDVGCGSGVKLASFRDEFHVIGIDYEANIRNASKAFPDLQFIEANLEGDSECNVVLSPAILSQAVVVSADIIEHLKTRFLATSKSSRNSASMQQPLLSALQTRANLGRVIEMPGEMIINDNYNGKYKYIQKEWETRLHVLYIYSRGYNGPPANLAHVREWLNTELELLFLDSGLYPLYSGLSCGHMGLCGDGFLPYNTKQTNQIQIMGNEQVRESWLVVDHGTSHVVAFIVHERTTAVELLMFNVDYLIDQGIEVNVVSIGASVPPMSRTKFHTTQNRREAFDVIIKLCDGNTYQTGDWFIILDSNDVITFNQSDALQLNLKETLQRIGSEPYGFNAVAMTIFFMQSPDGRDWTPDMPFKIFAQGVWHAAARADDRLRPAVDTLKNRVRIWKKSSEPLEIALSKTESGSEIITDVGFIGRRVYPYHALDLRFHPKFKKPYSKLAYDLRRMYVLDIALNYQPKALYFAIPMFSVHWIQPLKFCQHFVALHRWTAGKTRFTFTPTPLISQGSLKVDV</sequence>
<reference evidence="4" key="1">
    <citation type="submission" date="2012-12" db="EMBL/GenBank/DDBJ databases">
        <authorList>
            <person name="Hellsten U."/>
            <person name="Grimwood J."/>
            <person name="Chapman J.A."/>
            <person name="Shapiro H."/>
            <person name="Aerts A."/>
            <person name="Otillar R.P."/>
            <person name="Terry A.Y."/>
            <person name="Boore J.L."/>
            <person name="Simakov O."/>
            <person name="Marletaz F."/>
            <person name="Cho S.-J."/>
            <person name="Edsinger-Gonzales E."/>
            <person name="Havlak P."/>
            <person name="Kuo D.-H."/>
            <person name="Larsson T."/>
            <person name="Lv J."/>
            <person name="Arendt D."/>
            <person name="Savage R."/>
            <person name="Osoegawa K."/>
            <person name="de Jong P."/>
            <person name="Lindberg D.R."/>
            <person name="Seaver E.C."/>
            <person name="Weisblat D.A."/>
            <person name="Putnam N.H."/>
            <person name="Grigoriev I.V."/>
            <person name="Rokhsar D.S."/>
        </authorList>
    </citation>
    <scope>NUCLEOTIDE SEQUENCE</scope>
    <source>
        <strain evidence="4">I ESC-2004</strain>
    </source>
</reference>
<reference evidence="2 4" key="2">
    <citation type="journal article" date="2013" name="Nature">
        <title>Insights into bilaterian evolution from three spiralian genomes.</title>
        <authorList>
            <person name="Simakov O."/>
            <person name="Marletaz F."/>
            <person name="Cho S.J."/>
            <person name="Edsinger-Gonzales E."/>
            <person name="Havlak P."/>
            <person name="Hellsten U."/>
            <person name="Kuo D.H."/>
            <person name="Larsson T."/>
            <person name="Lv J."/>
            <person name="Arendt D."/>
            <person name="Savage R."/>
            <person name="Osoegawa K."/>
            <person name="de Jong P."/>
            <person name="Grimwood J."/>
            <person name="Chapman J.A."/>
            <person name="Shapiro H."/>
            <person name="Aerts A."/>
            <person name="Otillar R.P."/>
            <person name="Terry A.Y."/>
            <person name="Boore J.L."/>
            <person name="Grigoriev I.V."/>
            <person name="Lindberg D.R."/>
            <person name="Seaver E.C."/>
            <person name="Weisblat D.A."/>
            <person name="Putnam N.H."/>
            <person name="Rokhsar D.S."/>
        </authorList>
    </citation>
    <scope>NUCLEOTIDE SEQUENCE</scope>
    <source>
        <strain evidence="2 4">I ESC-2004</strain>
    </source>
</reference>
<dbReference type="EMBL" id="AMQN01002142">
    <property type="status" value="NOT_ANNOTATED_CDS"/>
    <property type="molecule type" value="Genomic_DNA"/>
</dbReference>
<proteinExistence type="predicted"/>
<dbReference type="EMBL" id="AMQN01002141">
    <property type="status" value="NOT_ANNOTATED_CDS"/>
    <property type="molecule type" value="Genomic_DNA"/>
</dbReference>
<dbReference type="HOGENOM" id="CLU_433657_0_0_1"/>
<organism evidence="2">
    <name type="scientific">Capitella teleta</name>
    <name type="common">Polychaete worm</name>
    <dbReference type="NCBI Taxonomy" id="283909"/>
    <lineage>
        <taxon>Eukaryota</taxon>
        <taxon>Metazoa</taxon>
        <taxon>Spiralia</taxon>
        <taxon>Lophotrochozoa</taxon>
        <taxon>Annelida</taxon>
        <taxon>Polychaeta</taxon>
        <taxon>Sedentaria</taxon>
        <taxon>Scolecida</taxon>
        <taxon>Capitellidae</taxon>
        <taxon>Capitella</taxon>
    </lineage>
</organism>
<dbReference type="EMBL" id="KB308479">
    <property type="protein sequence ID" value="ELT97784.1"/>
    <property type="molecule type" value="Genomic_DNA"/>
</dbReference>
<name>R7TVP8_CAPTE</name>